<proteinExistence type="predicted"/>
<evidence type="ECO:0000313" key="2">
    <source>
        <dbReference type="EMBL" id="EKX69012.1"/>
    </source>
</evidence>
<evidence type="ECO:0000313" key="3">
    <source>
        <dbReference type="Proteomes" id="UP000010411"/>
    </source>
</evidence>
<dbReference type="AlphaFoldDB" id="L1L7W6"/>
<reference evidence="2 3" key="1">
    <citation type="submission" date="2012-11" db="EMBL/GenBank/DDBJ databases">
        <authorList>
            <person name="Huguet-Tapia J.C."/>
            <person name="Durkin A.S."/>
            <person name="Pettis G.S."/>
            <person name="Badger J.H."/>
        </authorList>
    </citation>
    <scope>NUCLEOTIDE SEQUENCE [LARGE SCALE GENOMIC DNA]</scope>
    <source>
        <strain evidence="2 3">91-03</strain>
    </source>
</reference>
<accession>L1L7W6</accession>
<gene>
    <name evidence="2" type="ORF">STRIP9103_07018</name>
</gene>
<sequence length="216" mass="23313">GADTGGDRHGGGQLRVRGARVAVQQPDVAEDDTPMPYRETDTAPQDPRLRGRRDTDRGGRPGDAEALEPLPHRRGGAPGEDRAGAHRVQGRWIEVALTVVRAEGDQLEVTVLQRRRGTEQPRDLVDELLVLPAPAATVTARAGHRHHRYRLCPPPSSPPPPPPPPPSPSPPAPAVAATATAVAMARARLENHRHAGILPQFRMRFIQMSEIQGTDA</sequence>
<feature type="compositionally biased region" description="Basic and acidic residues" evidence="1">
    <location>
        <begin position="47"/>
        <end position="63"/>
    </location>
</feature>
<feature type="region of interest" description="Disordered" evidence="1">
    <location>
        <begin position="139"/>
        <end position="179"/>
    </location>
</feature>
<feature type="compositionally biased region" description="Basic and acidic residues" evidence="1">
    <location>
        <begin position="1"/>
        <end position="10"/>
    </location>
</feature>
<protein>
    <submittedName>
        <fullName evidence="2">Uncharacterized protein</fullName>
    </submittedName>
</protein>
<feature type="compositionally biased region" description="Pro residues" evidence="1">
    <location>
        <begin position="152"/>
        <end position="173"/>
    </location>
</feature>
<dbReference type="Proteomes" id="UP000010411">
    <property type="component" value="Unassembled WGS sequence"/>
</dbReference>
<organism evidence="2 3">
    <name type="scientific">Streptomyces ipomoeae 91-03</name>
    <dbReference type="NCBI Taxonomy" id="698759"/>
    <lineage>
        <taxon>Bacteria</taxon>
        <taxon>Bacillati</taxon>
        <taxon>Actinomycetota</taxon>
        <taxon>Actinomycetes</taxon>
        <taxon>Kitasatosporales</taxon>
        <taxon>Streptomycetaceae</taxon>
        <taxon>Streptomyces</taxon>
    </lineage>
</organism>
<dbReference type="PATRIC" id="fig|698759.3.peg.455"/>
<name>L1L7W6_9ACTN</name>
<comment type="caution">
    <text evidence="2">The sequence shown here is derived from an EMBL/GenBank/DDBJ whole genome shotgun (WGS) entry which is preliminary data.</text>
</comment>
<keyword evidence="3" id="KW-1185">Reference proteome</keyword>
<feature type="non-terminal residue" evidence="2">
    <location>
        <position position="1"/>
    </location>
</feature>
<feature type="region of interest" description="Disordered" evidence="1">
    <location>
        <begin position="1"/>
        <end position="85"/>
    </location>
</feature>
<dbReference type="EMBL" id="AEJC01000041">
    <property type="protein sequence ID" value="EKX69012.1"/>
    <property type="molecule type" value="Genomic_DNA"/>
</dbReference>
<evidence type="ECO:0000256" key="1">
    <source>
        <dbReference type="SAM" id="MobiDB-lite"/>
    </source>
</evidence>